<evidence type="ECO:0000259" key="11">
    <source>
        <dbReference type="Pfam" id="PF03648"/>
    </source>
</evidence>
<organism evidence="14 15">
    <name type="scientific">Breznakibacter xylanolyticus</name>
    <dbReference type="NCBI Taxonomy" id="990"/>
    <lineage>
        <taxon>Bacteria</taxon>
        <taxon>Pseudomonadati</taxon>
        <taxon>Bacteroidota</taxon>
        <taxon>Bacteroidia</taxon>
        <taxon>Marinilabiliales</taxon>
        <taxon>Marinilabiliaceae</taxon>
        <taxon>Breznakibacter</taxon>
    </lineage>
</organism>
<dbReference type="AlphaFoldDB" id="A0A2W7NPS3"/>
<keyword evidence="4 9" id="KW-0119">Carbohydrate metabolism</keyword>
<gene>
    <name evidence="14" type="ORF">LX69_01007</name>
</gene>
<evidence type="ECO:0000256" key="10">
    <source>
        <dbReference type="SAM" id="SignalP"/>
    </source>
</evidence>
<dbReference type="Pfam" id="PF07477">
    <property type="entry name" value="Glyco_hydro_67C"/>
    <property type="match status" value="1"/>
</dbReference>
<keyword evidence="3 7" id="KW-0378">Hydrolase</keyword>
<evidence type="ECO:0000256" key="3">
    <source>
        <dbReference type="ARBA" id="ARBA00022801"/>
    </source>
</evidence>
<dbReference type="InterPro" id="IPR029018">
    <property type="entry name" value="Hex-like_dom2"/>
</dbReference>
<dbReference type="EC" id="3.2.1.131" evidence="9"/>
<feature type="domain" description="Glycosyl hydrolase family 67 catalytic" evidence="13">
    <location>
        <begin position="148"/>
        <end position="467"/>
    </location>
</feature>
<feature type="active site" description="Proton acceptor" evidence="8">
    <location>
        <position position="407"/>
    </location>
</feature>
<evidence type="ECO:0000259" key="12">
    <source>
        <dbReference type="Pfam" id="PF07477"/>
    </source>
</evidence>
<keyword evidence="6 9" id="KW-0624">Polysaccharide degradation</keyword>
<dbReference type="InterPro" id="IPR037054">
    <property type="entry name" value="A-glucoronidase_C_sf"/>
</dbReference>
<dbReference type="InterPro" id="IPR011395">
    <property type="entry name" value="Glyco_hydro_67_aGlcAse"/>
</dbReference>
<evidence type="ECO:0000313" key="15">
    <source>
        <dbReference type="Proteomes" id="UP000249239"/>
    </source>
</evidence>
<sequence>MRKFMLIAILVATLAPRINAENGYRLWLRYEPLETTQQNALKERIRQVVIPEQSSVMQSAAAELTKALPAMLQTPIQRAQSLNAPGIVVITATHPYAKQLGLRQDMSTLGEEGYLLRTVKHQNKMMVVVAGKNDAGALYGTYALLRLLQTGNDLTNLNVREAPSFAHRLLNHWDNLNGTVERGYAGHSIWWNVNLNADSIIARHEDYARANASIGINGTVLNNVNATPQMLTSEYLEKVAVIAGRLRPYHIKVYLSINFSSPKELGGIENSDPLNPQVAQWWKEKATEIYRLIPDFGGFLVKANSEGLPGPQDYGRTHADGANMLADALKPHGGLVMWRAFVYNPTPEDRAKQAYSEFKPLDGQFRDNVIVQVKNGPIDFQPREPFSPMFGAMEKTPLMMEFQITQEYLGHSNHLVYLAPMYKEVLDADTYCKGTGSTVAKTLDGSIYPHQHTAIAGVSNIGRDANWCGHDIAQSNWYAYGRLAWNHQLTSEQIADEWVRMTFSNQAEVVTPISSMMMASHQTCVDYSMPLGLHHIMGWDHHYGPEPWTEFPGARADWLPQYYHQASASGLGFDRTDKGSNATAQYAEPLRSQLNDATTCPEGYLLWFHHLPWDYPMKSGRTLWHELIERYHVGTNNVRGFQRTWDSMEGMVDAERFKAVQYKLKIQARDAIWWRDACLLYFQTFSKRPIPLEYERPIHDLNELKQIKLDMGHHN</sequence>
<comment type="caution">
    <text evidence="14">The sequence shown here is derived from an EMBL/GenBank/DDBJ whole genome shotgun (WGS) entry which is preliminary data.</text>
</comment>
<keyword evidence="5 7" id="KW-0326">Glycosidase</keyword>
<dbReference type="InterPro" id="IPR011100">
    <property type="entry name" value="Glyco_hydro_67_cat"/>
</dbReference>
<evidence type="ECO:0000256" key="9">
    <source>
        <dbReference type="RuleBase" id="RU361198"/>
    </source>
</evidence>
<dbReference type="EMBL" id="QKZK01000006">
    <property type="protein sequence ID" value="PZX18614.1"/>
    <property type="molecule type" value="Genomic_DNA"/>
</dbReference>
<comment type="subunit">
    <text evidence="9">Homodimer.</text>
</comment>
<dbReference type="GO" id="GO:0033939">
    <property type="term" value="F:xylan alpha-1,2-glucuronosidase activity"/>
    <property type="evidence" value="ECO:0007669"/>
    <property type="project" value="UniProtKB-EC"/>
</dbReference>
<dbReference type="InterPro" id="IPR005154">
    <property type="entry name" value="Glyco_hydro_67_aGlcAse_N"/>
</dbReference>
<dbReference type="Pfam" id="PF07488">
    <property type="entry name" value="Glyco_hydro_67M"/>
    <property type="match status" value="1"/>
</dbReference>
<dbReference type="Gene3D" id="3.30.379.10">
    <property type="entry name" value="Chitobiase/beta-hexosaminidase domain 2-like"/>
    <property type="match status" value="1"/>
</dbReference>
<evidence type="ECO:0000256" key="4">
    <source>
        <dbReference type="ARBA" id="ARBA00023277"/>
    </source>
</evidence>
<dbReference type="RefSeq" id="WP_111444720.1">
    <property type="nucleotide sequence ID" value="NZ_QKZK01000006.1"/>
</dbReference>
<comment type="catalytic activity">
    <reaction evidence="9">
        <text>Hydrolysis of (1-&gt;2)-alpha-D-(4-O-methyl)glucuronosyl links in the main chain of hardwood xylans.</text>
        <dbReference type="EC" id="3.2.1.131"/>
    </reaction>
</comment>
<feature type="signal peptide" evidence="10">
    <location>
        <begin position="1"/>
        <end position="20"/>
    </location>
</feature>
<evidence type="ECO:0000256" key="5">
    <source>
        <dbReference type="ARBA" id="ARBA00023295"/>
    </source>
</evidence>
<dbReference type="GO" id="GO:0045493">
    <property type="term" value="P:xylan catabolic process"/>
    <property type="evidence" value="ECO:0007669"/>
    <property type="project" value="UniProtKB-KW"/>
</dbReference>
<evidence type="ECO:0000256" key="1">
    <source>
        <dbReference type="ARBA" id="ARBA00008833"/>
    </source>
</evidence>
<reference evidence="14 15" key="1">
    <citation type="submission" date="2018-06" db="EMBL/GenBank/DDBJ databases">
        <title>Genomic Encyclopedia of Archaeal and Bacterial Type Strains, Phase II (KMG-II): from individual species to whole genera.</title>
        <authorList>
            <person name="Goeker M."/>
        </authorList>
    </citation>
    <scope>NUCLEOTIDE SEQUENCE [LARGE SCALE GENOMIC DNA]</scope>
    <source>
        <strain evidence="14 15">DSM 6779</strain>
    </source>
</reference>
<dbReference type="InterPro" id="IPR011099">
    <property type="entry name" value="Glyco_hydro_67_C"/>
</dbReference>
<keyword evidence="2 7" id="KW-0858">Xylan degradation</keyword>
<evidence type="ECO:0000313" key="14">
    <source>
        <dbReference type="EMBL" id="PZX18614.1"/>
    </source>
</evidence>
<dbReference type="Gene3D" id="3.20.20.80">
    <property type="entry name" value="Glycosidases"/>
    <property type="match status" value="1"/>
</dbReference>
<feature type="chain" id="PRO_5015985808" description="Xylan alpha-1,2-glucuronidase" evidence="10">
    <location>
        <begin position="21"/>
        <end position="715"/>
    </location>
</feature>
<dbReference type="InterPro" id="IPR017853">
    <property type="entry name" value="GH"/>
</dbReference>
<comment type="similarity">
    <text evidence="1 7 9">Belongs to the glycosyl hydrolase 67 family.</text>
</comment>
<keyword evidence="10" id="KW-0732">Signal</keyword>
<dbReference type="SUPFAM" id="SSF51445">
    <property type="entry name" value="(Trans)glycosidases"/>
    <property type="match status" value="1"/>
</dbReference>
<dbReference type="Pfam" id="PF03648">
    <property type="entry name" value="Glyco_hydro_67N"/>
    <property type="match status" value="1"/>
</dbReference>
<dbReference type="Gene3D" id="3.90.1330.10">
    <property type="entry name" value="Alpha-glucuronidase, C-terminal domain"/>
    <property type="match status" value="1"/>
</dbReference>
<dbReference type="OrthoDB" id="339499at2"/>
<name>A0A2W7NPS3_9BACT</name>
<dbReference type="GO" id="GO:0046559">
    <property type="term" value="F:alpha-glucuronidase activity"/>
    <property type="evidence" value="ECO:0007669"/>
    <property type="project" value="InterPro"/>
</dbReference>
<evidence type="ECO:0000259" key="13">
    <source>
        <dbReference type="Pfam" id="PF07488"/>
    </source>
</evidence>
<dbReference type="PANTHER" id="PTHR39207:SF1">
    <property type="entry name" value="ALPHA-GLUCURONIDASE A"/>
    <property type="match status" value="1"/>
</dbReference>
<accession>A0A2W7NPS3</accession>
<feature type="domain" description="Alpha glucuronidase N-terminal" evidence="11">
    <location>
        <begin position="26"/>
        <end position="144"/>
    </location>
</feature>
<dbReference type="PIRSF" id="PIRSF029900">
    <property type="entry name" value="Alpha-glucuronds"/>
    <property type="match status" value="1"/>
</dbReference>
<keyword evidence="15" id="KW-1185">Reference proteome</keyword>
<feature type="active site" description="Proton acceptor" evidence="8">
    <location>
        <position position="379"/>
    </location>
</feature>
<evidence type="ECO:0000256" key="7">
    <source>
        <dbReference type="PIRNR" id="PIRNR029900"/>
    </source>
</evidence>
<dbReference type="GO" id="GO:0005576">
    <property type="term" value="C:extracellular region"/>
    <property type="evidence" value="ECO:0007669"/>
    <property type="project" value="InterPro"/>
</dbReference>
<dbReference type="SUPFAM" id="SSF55545">
    <property type="entry name" value="beta-N-acetylhexosaminidase-like domain"/>
    <property type="match status" value="1"/>
</dbReference>
<proteinExistence type="inferred from homology"/>
<dbReference type="Proteomes" id="UP000249239">
    <property type="component" value="Unassembled WGS sequence"/>
</dbReference>
<feature type="domain" description="Glycosyl hydrolase family 67 C-terminal" evidence="12">
    <location>
        <begin position="468"/>
        <end position="693"/>
    </location>
</feature>
<evidence type="ECO:0000256" key="2">
    <source>
        <dbReference type="ARBA" id="ARBA00022651"/>
    </source>
</evidence>
<evidence type="ECO:0000256" key="8">
    <source>
        <dbReference type="PIRSR" id="PIRSR029900-1"/>
    </source>
</evidence>
<dbReference type="PANTHER" id="PTHR39207">
    <property type="entry name" value="ALPHA-GLUCURONIDASE A"/>
    <property type="match status" value="1"/>
</dbReference>
<evidence type="ECO:0000256" key="6">
    <source>
        <dbReference type="ARBA" id="ARBA00023326"/>
    </source>
</evidence>
<protein>
    <recommendedName>
        <fullName evidence="9">Xylan alpha-1,2-glucuronidase</fullName>
        <ecNumber evidence="9">3.2.1.131</ecNumber>
    </recommendedName>
</protein>
<feature type="active site" description="Proton donor" evidence="8">
    <location>
        <position position="306"/>
    </location>
</feature>